<reference evidence="2 3" key="1">
    <citation type="submission" date="2018-07" db="EMBL/GenBank/DDBJ databases">
        <title>Genomic Encyclopedia of Type Strains, Phase IV (KMG-IV): sequencing the most valuable type-strain genomes for metagenomic binning, comparative biology and taxonomic classification.</title>
        <authorList>
            <person name="Goeker M."/>
        </authorList>
    </citation>
    <scope>NUCLEOTIDE SEQUENCE [LARGE SCALE GENOMIC DNA]</scope>
    <source>
        <strain evidence="2 3">DSM 27016</strain>
    </source>
</reference>
<evidence type="ECO:0000256" key="1">
    <source>
        <dbReference type="SAM" id="Phobius"/>
    </source>
</evidence>
<evidence type="ECO:0000313" key="2">
    <source>
        <dbReference type="EMBL" id="RCX19258.1"/>
    </source>
</evidence>
<gene>
    <name evidence="2" type="ORF">DFR58_1032</name>
</gene>
<dbReference type="EMBL" id="QPJT01000003">
    <property type="protein sequence ID" value="RCX19258.1"/>
    <property type="molecule type" value="Genomic_DNA"/>
</dbReference>
<name>A0A369BF69_9FIRM</name>
<comment type="caution">
    <text evidence="2">The sequence shown here is derived from an EMBL/GenBank/DDBJ whole genome shotgun (WGS) entry which is preliminary data.</text>
</comment>
<feature type="transmembrane region" description="Helical" evidence="1">
    <location>
        <begin position="54"/>
        <end position="76"/>
    </location>
</feature>
<evidence type="ECO:0000313" key="3">
    <source>
        <dbReference type="Proteomes" id="UP000253034"/>
    </source>
</evidence>
<dbReference type="Proteomes" id="UP000253034">
    <property type="component" value="Unassembled WGS sequence"/>
</dbReference>
<keyword evidence="3" id="KW-1185">Reference proteome</keyword>
<dbReference type="RefSeq" id="WP_207659104.1">
    <property type="nucleotide sequence ID" value="NZ_QPJT01000003.1"/>
</dbReference>
<sequence length="120" mass="14039">MKSFFSKLGFTKADEMEKSIQLKSIRLAWMYTLLFLIAWSLYESYKVYRFNEPLNLTPSFLLMSQNLVLIFSQLFFRQRMIDVEEAEEENKSSFGKVVMVTIIVAAIIVALGSFILLFNR</sequence>
<keyword evidence="1" id="KW-1133">Transmembrane helix</keyword>
<feature type="transmembrane region" description="Helical" evidence="1">
    <location>
        <begin position="25"/>
        <end position="42"/>
    </location>
</feature>
<keyword evidence="1" id="KW-0812">Transmembrane</keyword>
<organism evidence="2 3">
    <name type="scientific">Anaerobacterium chartisolvens</name>
    <dbReference type="NCBI Taxonomy" id="1297424"/>
    <lineage>
        <taxon>Bacteria</taxon>
        <taxon>Bacillati</taxon>
        <taxon>Bacillota</taxon>
        <taxon>Clostridia</taxon>
        <taxon>Eubacteriales</taxon>
        <taxon>Oscillospiraceae</taxon>
        <taxon>Anaerobacterium</taxon>
    </lineage>
</organism>
<feature type="transmembrane region" description="Helical" evidence="1">
    <location>
        <begin position="97"/>
        <end position="118"/>
    </location>
</feature>
<accession>A0A369BF69</accession>
<keyword evidence="1" id="KW-0472">Membrane</keyword>
<dbReference type="AlphaFoldDB" id="A0A369BF69"/>
<protein>
    <submittedName>
        <fullName evidence="2">Uncharacterized protein</fullName>
    </submittedName>
</protein>
<proteinExistence type="predicted"/>